<accession>A0ABD2WWM9</accession>
<dbReference type="InterPro" id="IPR036397">
    <property type="entry name" value="RNaseH_sf"/>
</dbReference>
<reference evidence="2 3" key="1">
    <citation type="journal article" date="2024" name="bioRxiv">
        <title>A reference genome for Trichogramma kaykai: A tiny desert-dwelling parasitoid wasp with competing sex-ratio distorters.</title>
        <authorList>
            <person name="Culotta J."/>
            <person name="Lindsey A.R."/>
        </authorList>
    </citation>
    <scope>NUCLEOTIDE SEQUENCE [LARGE SCALE GENOMIC DNA]</scope>
    <source>
        <strain evidence="2 3">KSX58</strain>
    </source>
</reference>
<proteinExistence type="predicted"/>
<dbReference type="AlphaFoldDB" id="A0ABD2WWM9"/>
<evidence type="ECO:0000259" key="1">
    <source>
        <dbReference type="SMART" id="SM00355"/>
    </source>
</evidence>
<feature type="domain" description="C2H2-type" evidence="1">
    <location>
        <begin position="450"/>
        <end position="473"/>
    </location>
</feature>
<dbReference type="Gene3D" id="3.30.160.60">
    <property type="entry name" value="Classic Zinc Finger"/>
    <property type="match status" value="2"/>
</dbReference>
<dbReference type="SMART" id="SM00355">
    <property type="entry name" value="ZnF_C2H2"/>
    <property type="match status" value="6"/>
</dbReference>
<feature type="domain" description="C2H2-type" evidence="1">
    <location>
        <begin position="671"/>
        <end position="691"/>
    </location>
</feature>
<dbReference type="Pfam" id="PF01359">
    <property type="entry name" value="Transposase_1"/>
    <property type="match status" value="1"/>
</dbReference>
<gene>
    <name evidence="2" type="ORF">TKK_008931</name>
</gene>
<dbReference type="InterPro" id="IPR052709">
    <property type="entry name" value="Transposase-MT_Hybrid"/>
</dbReference>
<organism evidence="2 3">
    <name type="scientific">Trichogramma kaykai</name>
    <dbReference type="NCBI Taxonomy" id="54128"/>
    <lineage>
        <taxon>Eukaryota</taxon>
        <taxon>Metazoa</taxon>
        <taxon>Ecdysozoa</taxon>
        <taxon>Arthropoda</taxon>
        <taxon>Hexapoda</taxon>
        <taxon>Insecta</taxon>
        <taxon>Pterygota</taxon>
        <taxon>Neoptera</taxon>
        <taxon>Endopterygota</taxon>
        <taxon>Hymenoptera</taxon>
        <taxon>Apocrita</taxon>
        <taxon>Proctotrupomorpha</taxon>
        <taxon>Chalcidoidea</taxon>
        <taxon>Trichogrammatidae</taxon>
        <taxon>Trichogramma</taxon>
    </lineage>
</organism>
<dbReference type="InterPro" id="IPR013087">
    <property type="entry name" value="Znf_C2H2_type"/>
</dbReference>
<name>A0ABD2WWM9_9HYME</name>
<dbReference type="PANTHER" id="PTHR46060:SF1">
    <property type="entry name" value="MARINER MOS1 TRANSPOSASE-LIKE PROTEIN"/>
    <property type="match status" value="1"/>
</dbReference>
<dbReference type="Gene3D" id="3.30.420.10">
    <property type="entry name" value="Ribonuclease H-like superfamily/Ribonuclease H"/>
    <property type="match status" value="1"/>
</dbReference>
<keyword evidence="3" id="KW-1185">Reference proteome</keyword>
<protein>
    <recommendedName>
        <fullName evidence="1">C2H2-type domain-containing protein</fullName>
    </recommendedName>
</protein>
<evidence type="ECO:0000313" key="3">
    <source>
        <dbReference type="Proteomes" id="UP001627154"/>
    </source>
</evidence>
<feature type="domain" description="C2H2-type" evidence="1">
    <location>
        <begin position="583"/>
        <end position="603"/>
    </location>
</feature>
<dbReference type="InterPro" id="IPR001888">
    <property type="entry name" value="Transposase_1"/>
</dbReference>
<dbReference type="Proteomes" id="UP001627154">
    <property type="component" value="Unassembled WGS sequence"/>
</dbReference>
<feature type="domain" description="C2H2-type" evidence="1">
    <location>
        <begin position="421"/>
        <end position="440"/>
    </location>
</feature>
<feature type="domain" description="C2H2-type" evidence="1">
    <location>
        <begin position="700"/>
        <end position="723"/>
    </location>
</feature>
<comment type="caution">
    <text evidence="2">The sequence shown here is derived from an EMBL/GenBank/DDBJ whole genome shotgun (WGS) entry which is preliminary data.</text>
</comment>
<feature type="domain" description="C2H2-type" evidence="1">
    <location>
        <begin position="762"/>
        <end position="782"/>
    </location>
</feature>
<evidence type="ECO:0000313" key="2">
    <source>
        <dbReference type="EMBL" id="KAL3397367.1"/>
    </source>
</evidence>
<dbReference type="PANTHER" id="PTHR46060">
    <property type="entry name" value="MARINER MOS1 TRANSPOSASE-LIKE PROTEIN"/>
    <property type="match status" value="1"/>
</dbReference>
<sequence>MKPSKLCSTEQRIIIELCHQNGQNVEETLQELQRRFGENAAGRTQVYQWYTRCSAGEPWIPDCDTPSNDPEVERLRLMLLEDKRLSVSQLCDRLALSRDRVEAILRDELRVVRCVGKFVTEQLGQHEKLWRLGACKKLRERRSNDPDFLDKIVTGDEVVLYAENGSDEAPVKTTLIVFFAKRGIVYYEFLPQGETLTAIYYCEVIKRLSLRIGDRRKWILHHHEDTNAHSSPKLQEYLKKKNVDVLSYTPNSPDLAPCDIFLIPKLKQGLKRVQLQTVKQLQKKIIQIINNIKLTEFVNGFNQWQEIWDQCINIKGDYFCDEQNENSNISDIHSPKSLSNVNSNASIVDPLEQCINQNIINENIAPSTSDLTCDQIDLSIDKNQFSPSNSAIKFELQYFVSDNSNKVTKYLEGQNNLKVEIQCPQCQIKFQSSKSIYKTHIESCRGIFYLKCMDCSYVTINIDNMKHHLFNKHEQEDAADEILNKMIETSPRLFYNCQNKINYSYKGFNKLDLQEVMDLYCSNCNITYIEQKTIQHCVKCQSLLKNRCMNCKKHLEDCPSSTTHLNIGCYPNLNQEDKNLENISCTECKCIFVNNYHFNMHFKNNCKVDSQPTLANTCLSESEEDFLTDDPSPAKKIKLLKYCMRCSAIYDHNGLRKCLKCRDIPLINIYKLCPQCKKIFQDKDHFAKHVLRCTWTGPIYACGLCKYEGYILLDLKEHIMNSHQGTCVNNISPKKDSNTSSKVEFTTSISSPKSENGSKTFFKCTHCNAIMSSLKLFQDHLFNKCNPNFFKSRPTFNIPIAQLNCGQKVKHKNDKIEK</sequence>
<dbReference type="EMBL" id="JBJJXI010000066">
    <property type="protein sequence ID" value="KAL3397367.1"/>
    <property type="molecule type" value="Genomic_DNA"/>
</dbReference>